<name>A0AA39K931_9AGAR</name>
<gene>
    <name evidence="1" type="ORF">EV421DRAFT_2013888</name>
</gene>
<reference evidence="1" key="1">
    <citation type="submission" date="2023-06" db="EMBL/GenBank/DDBJ databases">
        <authorList>
            <consortium name="Lawrence Berkeley National Laboratory"/>
            <person name="Ahrendt S."/>
            <person name="Sahu N."/>
            <person name="Indic B."/>
            <person name="Wong-Bajracharya J."/>
            <person name="Merenyi Z."/>
            <person name="Ke H.-M."/>
            <person name="Monk M."/>
            <person name="Kocsube S."/>
            <person name="Drula E."/>
            <person name="Lipzen A."/>
            <person name="Balint B."/>
            <person name="Henrissat B."/>
            <person name="Andreopoulos B."/>
            <person name="Martin F.M."/>
            <person name="Harder C.B."/>
            <person name="Rigling D."/>
            <person name="Ford K.L."/>
            <person name="Foster G.D."/>
            <person name="Pangilinan J."/>
            <person name="Papanicolaou A."/>
            <person name="Barry K."/>
            <person name="LaButti K."/>
            <person name="Viragh M."/>
            <person name="Koriabine M."/>
            <person name="Yan M."/>
            <person name="Riley R."/>
            <person name="Champramary S."/>
            <person name="Plett K.L."/>
            <person name="Tsai I.J."/>
            <person name="Slot J."/>
            <person name="Sipos G."/>
            <person name="Plett J."/>
            <person name="Nagy L.G."/>
            <person name="Grigoriev I.V."/>
        </authorList>
    </citation>
    <scope>NUCLEOTIDE SEQUENCE</scope>
    <source>
        <strain evidence="1">FPL87.14</strain>
    </source>
</reference>
<sequence length="308" mass="34720">MARRGESADEDDDHFERWRVKKVWSGVLGISADGLPWRREWITAGYSGEGMVHAWMSGKALVYMEKTLDGSLRHFASQKKDGKRQILGFPDAPDIEDKEKGGKMAVCSRCTSIGREIRYCKLAVVTAKWPIGGSRKQHQKARRAHLVIRRSLHIVQLIGDLELNMAKHDYVVDTTPSKSDNVFALASKGLFRVLRTHAQDGSRVRSAREQLMREYGEPLWNRMQALVRRGLPFSVPEVSRKDVDTIIKAFKELKHFTHILSVVGQRDICVIVRFPEDATPPPCIPVPTPNPAPTLPAWNAVGPNFILP</sequence>
<proteinExistence type="predicted"/>
<organism evidence="1 2">
    <name type="scientific">Armillaria borealis</name>
    <dbReference type="NCBI Taxonomy" id="47425"/>
    <lineage>
        <taxon>Eukaryota</taxon>
        <taxon>Fungi</taxon>
        <taxon>Dikarya</taxon>
        <taxon>Basidiomycota</taxon>
        <taxon>Agaricomycotina</taxon>
        <taxon>Agaricomycetes</taxon>
        <taxon>Agaricomycetidae</taxon>
        <taxon>Agaricales</taxon>
        <taxon>Marasmiineae</taxon>
        <taxon>Physalacriaceae</taxon>
        <taxon>Armillaria</taxon>
    </lineage>
</organism>
<evidence type="ECO:0000313" key="1">
    <source>
        <dbReference type="EMBL" id="KAK0456846.1"/>
    </source>
</evidence>
<protein>
    <submittedName>
        <fullName evidence="1">Uncharacterized protein</fullName>
    </submittedName>
</protein>
<dbReference type="AlphaFoldDB" id="A0AA39K931"/>
<evidence type="ECO:0000313" key="2">
    <source>
        <dbReference type="Proteomes" id="UP001175226"/>
    </source>
</evidence>
<keyword evidence="2" id="KW-1185">Reference proteome</keyword>
<comment type="caution">
    <text evidence="1">The sequence shown here is derived from an EMBL/GenBank/DDBJ whole genome shotgun (WGS) entry which is preliminary data.</text>
</comment>
<dbReference type="EMBL" id="JAUEPT010000001">
    <property type="protein sequence ID" value="KAK0456846.1"/>
    <property type="molecule type" value="Genomic_DNA"/>
</dbReference>
<accession>A0AA39K931</accession>
<dbReference type="Proteomes" id="UP001175226">
    <property type="component" value="Unassembled WGS sequence"/>
</dbReference>